<feature type="region of interest" description="Disordered" evidence="1">
    <location>
        <begin position="39"/>
        <end position="65"/>
    </location>
</feature>
<reference evidence="2 3" key="1">
    <citation type="journal article" date="2016" name="Genome Announc.">
        <title>Draft Genome Sequence of Planomonospora sphaerica JCM9374, a Rare Actinomycete.</title>
        <authorList>
            <person name="Dohra H."/>
            <person name="Suzuki T."/>
            <person name="Inoue Y."/>
            <person name="Kodani S."/>
        </authorList>
    </citation>
    <scope>NUCLEOTIDE SEQUENCE [LARGE SCALE GENOMIC DNA]</scope>
    <source>
        <strain evidence="2 3">JCM 9374</strain>
    </source>
</reference>
<evidence type="ECO:0000313" key="3">
    <source>
        <dbReference type="Proteomes" id="UP000077701"/>
    </source>
</evidence>
<sequence>MSPPDEDLTVGGRRTAPGDRYRPTAAFAAATTAAAAAAGTAGFTDPGMRRSSSTGRPGAGGCRND</sequence>
<dbReference type="Proteomes" id="UP000077701">
    <property type="component" value="Unassembled WGS sequence"/>
</dbReference>
<dbReference type="STRING" id="161355.PS9374_03888"/>
<feature type="region of interest" description="Disordered" evidence="1">
    <location>
        <begin position="1"/>
        <end position="21"/>
    </location>
</feature>
<evidence type="ECO:0000313" key="2">
    <source>
        <dbReference type="EMBL" id="GAT68227.1"/>
    </source>
</evidence>
<proteinExistence type="predicted"/>
<accession>A0A171DFD2</accession>
<evidence type="ECO:0000256" key="1">
    <source>
        <dbReference type="SAM" id="MobiDB-lite"/>
    </source>
</evidence>
<comment type="caution">
    <text evidence="2">The sequence shown here is derived from an EMBL/GenBank/DDBJ whole genome shotgun (WGS) entry which is preliminary data.</text>
</comment>
<name>A0A171DFD2_9ACTN</name>
<keyword evidence="3" id="KW-1185">Reference proteome</keyword>
<gene>
    <name evidence="2" type="ORF">PS9374_03888</name>
</gene>
<reference evidence="3" key="2">
    <citation type="submission" date="2016-04" db="EMBL/GenBank/DDBJ databases">
        <title>Planomonospora sphaerica JCM9374 whole genome shotgun sequence.</title>
        <authorList>
            <person name="Suzuki T."/>
            <person name="Dohra H."/>
            <person name="Kodani S."/>
        </authorList>
    </citation>
    <scope>NUCLEOTIDE SEQUENCE [LARGE SCALE GENOMIC DNA]</scope>
    <source>
        <strain evidence="3">JCM 9374</strain>
    </source>
</reference>
<protein>
    <submittedName>
        <fullName evidence="2">Uncharacterized protein</fullName>
    </submittedName>
</protein>
<dbReference type="EMBL" id="BDCX01000009">
    <property type="protein sequence ID" value="GAT68227.1"/>
    <property type="molecule type" value="Genomic_DNA"/>
</dbReference>
<organism evidence="2 3">
    <name type="scientific">Planomonospora sphaerica</name>
    <dbReference type="NCBI Taxonomy" id="161355"/>
    <lineage>
        <taxon>Bacteria</taxon>
        <taxon>Bacillati</taxon>
        <taxon>Actinomycetota</taxon>
        <taxon>Actinomycetes</taxon>
        <taxon>Streptosporangiales</taxon>
        <taxon>Streptosporangiaceae</taxon>
        <taxon>Planomonospora</taxon>
    </lineage>
</organism>
<dbReference type="AlphaFoldDB" id="A0A171DFD2"/>